<accession>A0A3N2PJY3</accession>
<evidence type="ECO:0000313" key="2">
    <source>
        <dbReference type="EMBL" id="ROT34842.1"/>
    </source>
</evidence>
<evidence type="ECO:0000313" key="3">
    <source>
        <dbReference type="Proteomes" id="UP000272025"/>
    </source>
</evidence>
<protein>
    <recommendedName>
        <fullName evidence="4">Transmembrane protein</fullName>
    </recommendedName>
</protein>
<feature type="transmembrane region" description="Helical" evidence="1">
    <location>
        <begin position="21"/>
        <end position="43"/>
    </location>
</feature>
<dbReference type="Proteomes" id="UP000272025">
    <property type="component" value="Unassembled WGS sequence"/>
</dbReference>
<evidence type="ECO:0008006" key="4">
    <source>
        <dbReference type="Google" id="ProtNLM"/>
    </source>
</evidence>
<keyword evidence="3" id="KW-1185">Reference proteome</keyword>
<sequence length="160" mass="18739">MVDGLEREREKLLGFRRHRQTGLTVSFFFLFLFFLLFHFFFVWQDIVRRWRTDRSMVYYVSARLFGRPYCRLRERRVFGETTLPAGGWHSTMTCLHPSFIVHRLGSGKAFRVVFERAVVAGPQAKRDGTNTPERFSSFSSGRLEAGFTCLEGEVLNRSLI</sequence>
<dbReference type="RefSeq" id="XP_028462648.1">
    <property type="nucleotide sequence ID" value="XM_028615617.1"/>
</dbReference>
<keyword evidence="1" id="KW-1133">Transmembrane helix</keyword>
<proteinExistence type="predicted"/>
<keyword evidence="1" id="KW-0812">Transmembrane</keyword>
<dbReference type="AlphaFoldDB" id="A0A3N2PJY3"/>
<dbReference type="GeneID" id="39584094"/>
<gene>
    <name evidence="2" type="ORF">SODALDRAFT_72110</name>
</gene>
<reference evidence="2 3" key="1">
    <citation type="journal article" date="2018" name="Mol. Ecol.">
        <title>The obligate alkalophilic soda-lake fungus Sodiomyces alkalinus has shifted to a protein diet.</title>
        <authorList>
            <person name="Grum-Grzhimaylo A.A."/>
            <person name="Falkoski D.L."/>
            <person name="van den Heuvel J."/>
            <person name="Valero-Jimenez C.A."/>
            <person name="Min B."/>
            <person name="Choi I.G."/>
            <person name="Lipzen A."/>
            <person name="Daum C.G."/>
            <person name="Aanen D.K."/>
            <person name="Tsang A."/>
            <person name="Henrissat B."/>
            <person name="Bilanenko E.N."/>
            <person name="de Vries R.P."/>
            <person name="van Kan J.A.L."/>
            <person name="Grigoriev I.V."/>
            <person name="Debets A.J.M."/>
        </authorList>
    </citation>
    <scope>NUCLEOTIDE SEQUENCE [LARGE SCALE GENOMIC DNA]</scope>
    <source>
        <strain evidence="2 3">F11</strain>
    </source>
</reference>
<dbReference type="EMBL" id="ML119062">
    <property type="protein sequence ID" value="ROT34842.1"/>
    <property type="molecule type" value="Genomic_DNA"/>
</dbReference>
<keyword evidence="1" id="KW-0472">Membrane</keyword>
<name>A0A3N2PJY3_SODAK</name>
<organism evidence="2 3">
    <name type="scientific">Sodiomyces alkalinus (strain CBS 110278 / VKM F-3762 / F11)</name>
    <name type="common">Alkaliphilic filamentous fungus</name>
    <dbReference type="NCBI Taxonomy" id="1314773"/>
    <lineage>
        <taxon>Eukaryota</taxon>
        <taxon>Fungi</taxon>
        <taxon>Dikarya</taxon>
        <taxon>Ascomycota</taxon>
        <taxon>Pezizomycotina</taxon>
        <taxon>Sordariomycetes</taxon>
        <taxon>Hypocreomycetidae</taxon>
        <taxon>Glomerellales</taxon>
        <taxon>Plectosphaerellaceae</taxon>
        <taxon>Sodiomyces</taxon>
    </lineage>
</organism>
<evidence type="ECO:0000256" key="1">
    <source>
        <dbReference type="SAM" id="Phobius"/>
    </source>
</evidence>